<keyword evidence="1" id="KW-1133">Transmembrane helix</keyword>
<dbReference type="RefSeq" id="WP_135519522.1">
    <property type="nucleotide sequence ID" value="NZ_PVSN01000038.1"/>
</dbReference>
<evidence type="ECO:0000256" key="1">
    <source>
        <dbReference type="SAM" id="Phobius"/>
    </source>
</evidence>
<comment type="caution">
    <text evidence="2">The sequence shown here is derived from an EMBL/GenBank/DDBJ whole genome shotgun (WGS) entry which is preliminary data.</text>
</comment>
<keyword evidence="1" id="KW-0812">Transmembrane</keyword>
<dbReference type="PIRSF" id="PIRSF037259">
    <property type="entry name" value="EcsB_ABC"/>
    <property type="match status" value="1"/>
</dbReference>
<protein>
    <submittedName>
        <fullName evidence="2">ABC transporter permease</fullName>
    </submittedName>
</protein>
<dbReference type="EMBL" id="PVSN01000038">
    <property type="protein sequence ID" value="TGE72654.1"/>
    <property type="molecule type" value="Genomic_DNA"/>
</dbReference>
<organism evidence="2 3">
    <name type="scientific">Weissella confusa</name>
    <name type="common">Lactobacillus confusus</name>
    <dbReference type="NCBI Taxonomy" id="1583"/>
    <lineage>
        <taxon>Bacteria</taxon>
        <taxon>Bacillati</taxon>
        <taxon>Bacillota</taxon>
        <taxon>Bacilli</taxon>
        <taxon>Lactobacillales</taxon>
        <taxon>Lactobacillaceae</taxon>
        <taxon>Weissella</taxon>
    </lineage>
</organism>
<dbReference type="GO" id="GO:0016020">
    <property type="term" value="C:membrane"/>
    <property type="evidence" value="ECO:0007669"/>
    <property type="project" value="InterPro"/>
</dbReference>
<keyword evidence="1" id="KW-0472">Membrane</keyword>
<sequence length="369" mass="42601">MVIDHLFKERWQQEWRQYSKYLRYVFNDHAMLALLFLLGAAGLAYRQLWESAPVTFWTRSLLLLVLLLTLALFKTPASFVKGADPVFFMGNEGALRRLFHQATLYSAIFNGVVQLVLTVILWPMMFRLLTPSFITTLLVTVALMAVKMLFTFMKARRTTLFDTSVGNNLIDWRAVVAAEDKRQATILGFFNLFIDVPGMKPAVRRQRWANGLLKHWPNQQRNPLVRLLVTTFVRQGQYWDVWGRLSLIGLLVAFVTTGWLQTILFVILFYLLVLQLLPLASSHRSLVFDHLYPVTVKQRQQAFRYAMMPWFMVTMLIWSIAGGALAGSITLLLQNVIGLVVVGGILLFWYTNRIIANTFRRRNSRAFTK</sequence>
<feature type="transmembrane region" description="Helical" evidence="1">
    <location>
        <begin position="241"/>
        <end position="257"/>
    </location>
</feature>
<reference evidence="2 3" key="1">
    <citation type="submission" date="2018-03" db="EMBL/GenBank/DDBJ databases">
        <title>Genome sequencing of Weissella confusa isolates.</title>
        <authorList>
            <person name="Kajala I."/>
            <person name="Baruah R."/>
            <person name="Bergsveinson J."/>
            <person name="Juvonen R."/>
            <person name="Ziola B."/>
        </authorList>
    </citation>
    <scope>NUCLEOTIDE SEQUENCE [LARGE SCALE GENOMIC DNA]</scope>
    <source>
        <strain evidence="2 3">VTT E-062653</strain>
    </source>
</reference>
<dbReference type="InterPro" id="IPR010288">
    <property type="entry name" value="EcsB_ABC"/>
</dbReference>
<feature type="transmembrane region" description="Helical" evidence="1">
    <location>
        <begin position="21"/>
        <end position="44"/>
    </location>
</feature>
<dbReference type="Proteomes" id="UP000297646">
    <property type="component" value="Unassembled WGS sequence"/>
</dbReference>
<feature type="transmembrane region" description="Helical" evidence="1">
    <location>
        <begin position="332"/>
        <end position="352"/>
    </location>
</feature>
<feature type="transmembrane region" description="Helical" evidence="1">
    <location>
        <begin position="302"/>
        <end position="326"/>
    </location>
</feature>
<proteinExistence type="predicted"/>
<feature type="transmembrane region" description="Helical" evidence="1">
    <location>
        <begin position="102"/>
        <end position="122"/>
    </location>
</feature>
<feature type="transmembrane region" description="Helical" evidence="1">
    <location>
        <begin position="56"/>
        <end position="73"/>
    </location>
</feature>
<feature type="transmembrane region" description="Helical" evidence="1">
    <location>
        <begin position="263"/>
        <end position="281"/>
    </location>
</feature>
<feature type="transmembrane region" description="Helical" evidence="1">
    <location>
        <begin position="128"/>
        <end position="150"/>
    </location>
</feature>
<name>A0A4Z0RXY3_WEICO</name>
<gene>
    <name evidence="2" type="ORF">C6P11_06005</name>
</gene>
<evidence type="ECO:0000313" key="2">
    <source>
        <dbReference type="EMBL" id="TGE72654.1"/>
    </source>
</evidence>
<dbReference type="Pfam" id="PF05975">
    <property type="entry name" value="EcsB"/>
    <property type="match status" value="2"/>
</dbReference>
<dbReference type="OrthoDB" id="2447941at2"/>
<dbReference type="AlphaFoldDB" id="A0A4Z0RXY3"/>
<accession>A0A4Z0RXY3</accession>
<evidence type="ECO:0000313" key="3">
    <source>
        <dbReference type="Proteomes" id="UP000297646"/>
    </source>
</evidence>